<reference evidence="1" key="2">
    <citation type="journal article" date="2015" name="Data Brief">
        <title>Shoot transcriptome of the giant reed, Arundo donax.</title>
        <authorList>
            <person name="Barrero R.A."/>
            <person name="Guerrero F.D."/>
            <person name="Moolhuijzen P."/>
            <person name="Goolsby J.A."/>
            <person name="Tidwell J."/>
            <person name="Bellgard S.E."/>
            <person name="Bellgard M.I."/>
        </authorList>
    </citation>
    <scope>NUCLEOTIDE SEQUENCE</scope>
    <source>
        <tissue evidence="1">Shoot tissue taken approximately 20 cm above the soil surface</tissue>
    </source>
</reference>
<evidence type="ECO:0000313" key="1">
    <source>
        <dbReference type="EMBL" id="JAD47068.1"/>
    </source>
</evidence>
<proteinExistence type="predicted"/>
<name>A0A0A9AAV8_ARUDO</name>
<accession>A0A0A9AAV8</accession>
<sequence>MILHKRLRCEWRVKKKERGRVLFHNP</sequence>
<protein>
    <submittedName>
        <fullName evidence="1">Uncharacterized protein</fullName>
    </submittedName>
</protein>
<organism evidence="1">
    <name type="scientific">Arundo donax</name>
    <name type="common">Giant reed</name>
    <name type="synonym">Donax arundinaceus</name>
    <dbReference type="NCBI Taxonomy" id="35708"/>
    <lineage>
        <taxon>Eukaryota</taxon>
        <taxon>Viridiplantae</taxon>
        <taxon>Streptophyta</taxon>
        <taxon>Embryophyta</taxon>
        <taxon>Tracheophyta</taxon>
        <taxon>Spermatophyta</taxon>
        <taxon>Magnoliopsida</taxon>
        <taxon>Liliopsida</taxon>
        <taxon>Poales</taxon>
        <taxon>Poaceae</taxon>
        <taxon>PACMAD clade</taxon>
        <taxon>Arundinoideae</taxon>
        <taxon>Arundineae</taxon>
        <taxon>Arundo</taxon>
    </lineage>
</organism>
<dbReference type="AlphaFoldDB" id="A0A0A9AAV8"/>
<reference evidence="1" key="1">
    <citation type="submission" date="2014-09" db="EMBL/GenBank/DDBJ databases">
        <authorList>
            <person name="Magalhaes I.L.F."/>
            <person name="Oliveira U."/>
            <person name="Santos F.R."/>
            <person name="Vidigal T.H.D.A."/>
            <person name="Brescovit A.D."/>
            <person name="Santos A.J."/>
        </authorList>
    </citation>
    <scope>NUCLEOTIDE SEQUENCE</scope>
    <source>
        <tissue evidence="1">Shoot tissue taken approximately 20 cm above the soil surface</tissue>
    </source>
</reference>
<dbReference type="EMBL" id="GBRH01250827">
    <property type="protein sequence ID" value="JAD47068.1"/>
    <property type="molecule type" value="Transcribed_RNA"/>
</dbReference>